<dbReference type="InterPro" id="IPR036388">
    <property type="entry name" value="WH-like_DNA-bd_sf"/>
</dbReference>
<dbReference type="Gene3D" id="1.10.10.10">
    <property type="entry name" value="Winged helix-like DNA-binding domain superfamily/Winged helix DNA-binding domain"/>
    <property type="match status" value="1"/>
</dbReference>
<proteinExistence type="inferred from homology"/>
<comment type="subcellular location">
    <subcellularLocation>
        <location evidence="9">Cytoplasm</location>
    </subcellularLocation>
</comment>
<evidence type="ECO:0000256" key="4">
    <source>
        <dbReference type="ARBA" id="ARBA00022801"/>
    </source>
</evidence>
<dbReference type="GO" id="GO:0009378">
    <property type="term" value="F:four-way junction helicase activity"/>
    <property type="evidence" value="ECO:0007669"/>
    <property type="project" value="InterPro"/>
</dbReference>
<dbReference type="GO" id="GO:0005524">
    <property type="term" value="F:ATP binding"/>
    <property type="evidence" value="ECO:0007669"/>
    <property type="project" value="UniProtKB-UniRule"/>
</dbReference>
<feature type="binding site" evidence="9">
    <location>
        <position position="62"/>
    </location>
    <ligand>
        <name>ATP</name>
        <dbReference type="ChEBI" id="CHEBI:30616"/>
    </ligand>
</feature>
<feature type="binding site" evidence="9">
    <location>
        <position position="176"/>
    </location>
    <ligand>
        <name>ATP</name>
        <dbReference type="ChEBI" id="CHEBI:30616"/>
    </ligand>
</feature>
<comment type="domain">
    <text evidence="9">Has 3 domains, the large (RuvB-L) and small ATPase (RuvB-S) domains and the C-terminal head (RuvB-H) domain. The head domain binds DNA, while the ATPase domains jointly bind ATP, ADP or are empty depending on the state of the subunit in the translocation cycle. During a single DNA translocation step the structure of each domain remains the same, but their relative positions change.</text>
</comment>
<feature type="region of interest" description="Head domain (RuvB-H)" evidence="9">
    <location>
        <begin position="250"/>
        <end position="333"/>
    </location>
</feature>
<comment type="caution">
    <text evidence="9">Lacks conserved residue(s) required for the propagation of feature annotation.</text>
</comment>
<dbReference type="SMART" id="SM00382">
    <property type="entry name" value="AAA"/>
    <property type="match status" value="1"/>
</dbReference>
<comment type="similarity">
    <text evidence="9">Belongs to the RuvB family.</text>
</comment>
<evidence type="ECO:0000256" key="6">
    <source>
        <dbReference type="ARBA" id="ARBA00023125"/>
    </source>
</evidence>
<feature type="domain" description="AAA+ ATPase" evidence="10">
    <location>
        <begin position="46"/>
        <end position="177"/>
    </location>
</feature>
<dbReference type="GO" id="GO:0048476">
    <property type="term" value="C:Holliday junction resolvase complex"/>
    <property type="evidence" value="ECO:0007669"/>
    <property type="project" value="UniProtKB-UniRule"/>
</dbReference>
<dbReference type="GO" id="GO:0006281">
    <property type="term" value="P:DNA repair"/>
    <property type="evidence" value="ECO:0007669"/>
    <property type="project" value="UniProtKB-UniRule"/>
</dbReference>
<dbReference type="AlphaFoldDB" id="H5SK58"/>
<dbReference type="GO" id="GO:0006310">
    <property type="term" value="P:DNA recombination"/>
    <property type="evidence" value="ECO:0007669"/>
    <property type="project" value="UniProtKB-UniRule"/>
</dbReference>
<keyword evidence="7 9" id="KW-0233">DNA recombination</keyword>
<dbReference type="PANTHER" id="PTHR42848">
    <property type="match status" value="1"/>
</dbReference>
<dbReference type="EC" id="3.6.4.-" evidence="9"/>
<reference evidence="11" key="2">
    <citation type="journal article" date="2012" name="PLoS ONE">
        <title>A Deeply Branching Thermophilic Bacterium with an Ancient Acetyl-CoA Pathway Dominates a Subsurface Ecosystem.</title>
        <authorList>
            <person name="Takami H."/>
            <person name="Noguchi H."/>
            <person name="Takaki Y."/>
            <person name="Uchiyama I."/>
            <person name="Toyoda A."/>
            <person name="Nishi S."/>
            <person name="Chee G.-J."/>
            <person name="Arai W."/>
            <person name="Nunoura T."/>
            <person name="Itoh T."/>
            <person name="Hattori M."/>
            <person name="Takai K."/>
        </authorList>
    </citation>
    <scope>NUCLEOTIDE SEQUENCE</scope>
</reference>
<dbReference type="NCBIfam" id="TIGR00635">
    <property type="entry name" value="ruvB"/>
    <property type="match status" value="1"/>
</dbReference>
<feature type="binding site" evidence="9">
    <location>
        <position position="57"/>
    </location>
    <ligand>
        <name>ATP</name>
        <dbReference type="ChEBI" id="CHEBI:30616"/>
    </ligand>
</feature>
<dbReference type="SUPFAM" id="SSF46785">
    <property type="entry name" value="Winged helix' DNA-binding domain"/>
    <property type="match status" value="1"/>
</dbReference>
<keyword evidence="1 9" id="KW-0963">Cytoplasm</keyword>
<protein>
    <recommendedName>
        <fullName evidence="9">Holliday junction branch migration complex subunit RuvB</fullName>
        <ecNumber evidence="9">3.6.4.-</ecNumber>
    </recommendedName>
</protein>
<keyword evidence="4 9" id="KW-0378">Hydrolase</keyword>
<organism evidence="11">
    <name type="scientific">uncultured Bacteroidota bacterium</name>
    <dbReference type="NCBI Taxonomy" id="152509"/>
    <lineage>
        <taxon>Bacteria</taxon>
        <taxon>Pseudomonadati</taxon>
        <taxon>Bacteroidota</taxon>
        <taxon>environmental samples</taxon>
    </lineage>
</organism>
<feature type="binding site" evidence="9">
    <location>
        <position position="60"/>
    </location>
    <ligand>
        <name>ATP</name>
        <dbReference type="ChEBI" id="CHEBI:30616"/>
    </ligand>
</feature>
<keyword evidence="8 9" id="KW-0234">DNA repair</keyword>
<feature type="binding site" evidence="9">
    <location>
        <position position="61"/>
    </location>
    <ligand>
        <name>Mg(2+)</name>
        <dbReference type="ChEBI" id="CHEBI:18420"/>
    </ligand>
</feature>
<dbReference type="Pfam" id="PF05496">
    <property type="entry name" value="RuvB_N"/>
    <property type="match status" value="1"/>
</dbReference>
<keyword evidence="6 9" id="KW-0238">DNA-binding</keyword>
<sequence length="333" mass="36573">MPEVAPALDPEEKALRPRSLGEFVGERPFLANLRIFLAAARQRGEPLDHTLFYGPPGLGKTTLAHIIAHEMGVNLHTTSGPALQRPADLAGLLTQLEAGDVLFIDEIHRLHPSLEEYLYSAMEDYKLDIVLGGGPHARTLQLRLKPFTLVGATTRLGLLTAPLVARFGITIHVEYYTQGELAEIVLRSARLLGLAIEEGAAYAIARRSRGTPRTANRLLRRIRDFAQVAGVSHLTEAFTEKALTSLNIDPAGLEEIDKKLLLTLIDRFGGGPTGVQTLAVAIGEEAETLEEVYEPYLIMEGFLERTPRGRRALPRSYAHFGRQGPLPIPSLFE</sequence>
<evidence type="ECO:0000256" key="2">
    <source>
        <dbReference type="ARBA" id="ARBA00022741"/>
    </source>
</evidence>
<feature type="binding site" evidence="9">
    <location>
        <position position="213"/>
    </location>
    <ligand>
        <name>ATP</name>
        <dbReference type="ChEBI" id="CHEBI:30616"/>
    </ligand>
</feature>
<accession>H5SK58</accession>
<keyword evidence="5 9" id="KW-0067">ATP-binding</keyword>
<dbReference type="CDD" id="cd00009">
    <property type="entry name" value="AAA"/>
    <property type="match status" value="1"/>
</dbReference>
<dbReference type="Pfam" id="PF05491">
    <property type="entry name" value="WHD_RuvB"/>
    <property type="match status" value="1"/>
</dbReference>
<comment type="catalytic activity">
    <reaction evidence="9">
        <text>ATP + H2O = ADP + phosphate + H(+)</text>
        <dbReference type="Rhea" id="RHEA:13065"/>
        <dbReference type="ChEBI" id="CHEBI:15377"/>
        <dbReference type="ChEBI" id="CHEBI:15378"/>
        <dbReference type="ChEBI" id="CHEBI:30616"/>
        <dbReference type="ChEBI" id="CHEBI:43474"/>
        <dbReference type="ChEBI" id="CHEBI:456216"/>
    </reaction>
</comment>
<dbReference type="SUPFAM" id="SSF52540">
    <property type="entry name" value="P-loop containing nucleoside triphosphate hydrolases"/>
    <property type="match status" value="1"/>
</dbReference>
<comment type="function">
    <text evidence="9">The RuvA-RuvB-RuvC complex processes Holliday junction (HJ) DNA during genetic recombination and DNA repair, while the RuvA-RuvB complex plays an important role in the rescue of blocked DNA replication forks via replication fork reversal (RFR). RuvA specifically binds to HJ cruciform DNA, conferring on it an open structure. The RuvB hexamer acts as an ATP-dependent pump, pulling dsDNA into and through the RuvAB complex. RuvB forms 2 homohexamers on either side of HJ DNA bound by 1 or 2 RuvA tetramers; 4 subunits per hexamer contact DNA at a time. Coordinated motions by a converter formed by DNA-disengaged RuvB subunits stimulates ATP hydrolysis and nucleotide exchange. Immobilization of the converter enables RuvB to convert the ATP-contained energy into a lever motion, pulling 2 nucleotides of DNA out of the RuvA tetramer per ATP hydrolyzed, thus driving DNA branch migration. The RuvB motors rotate together with the DNA substrate, which together with the progressing nucleotide cycle form the mechanistic basis for DNA recombination by continuous HJ branch migration. Branch migration allows RuvC to scan DNA until it finds its consensus sequence, where it cleaves and resolves cruciform DNA.</text>
</comment>
<feature type="binding site" evidence="9">
    <location>
        <position position="16"/>
    </location>
    <ligand>
        <name>ATP</name>
        <dbReference type="ChEBI" id="CHEBI:30616"/>
    </ligand>
</feature>
<dbReference type="Gene3D" id="3.40.50.300">
    <property type="entry name" value="P-loop containing nucleotide triphosphate hydrolases"/>
    <property type="match status" value="1"/>
</dbReference>
<dbReference type="Pfam" id="PF17864">
    <property type="entry name" value="AAA_lid_4"/>
    <property type="match status" value="1"/>
</dbReference>
<dbReference type="NCBIfam" id="NF000868">
    <property type="entry name" value="PRK00080.1"/>
    <property type="match status" value="1"/>
</dbReference>
<evidence type="ECO:0000313" key="11">
    <source>
        <dbReference type="EMBL" id="BAL56544.1"/>
    </source>
</evidence>
<dbReference type="HAMAP" id="MF_00016">
    <property type="entry name" value="DNA_HJ_migration_RuvB"/>
    <property type="match status" value="1"/>
</dbReference>
<feature type="region of interest" description="Small ATPAse domain (RuvB-S)" evidence="9">
    <location>
        <begin position="177"/>
        <end position="247"/>
    </location>
</feature>
<feature type="binding site" evidence="9">
    <location>
        <position position="166"/>
    </location>
    <ligand>
        <name>ATP</name>
        <dbReference type="ChEBI" id="CHEBI:30616"/>
    </ligand>
</feature>
<evidence type="ECO:0000256" key="1">
    <source>
        <dbReference type="ARBA" id="ARBA00022490"/>
    </source>
</evidence>
<evidence type="ECO:0000256" key="5">
    <source>
        <dbReference type="ARBA" id="ARBA00022840"/>
    </source>
</evidence>
<evidence type="ECO:0000256" key="9">
    <source>
        <dbReference type="HAMAP-Rule" id="MF_00016"/>
    </source>
</evidence>
<dbReference type="PANTHER" id="PTHR42848:SF1">
    <property type="entry name" value="HOLLIDAY JUNCTION BRANCH MIGRATION COMPLEX SUBUNIT RUVB"/>
    <property type="match status" value="1"/>
</dbReference>
<comment type="subunit">
    <text evidence="9">Homohexamer. Forms an RuvA(8)-RuvB(12)-Holliday junction (HJ) complex. HJ DNA is sandwiched between 2 RuvA tetramers; dsDNA enters through RuvA and exits via RuvB. An RuvB hexamer assembles on each DNA strand where it exits the tetramer. Each RuvB hexamer is contacted by two RuvA subunits (via domain III) on 2 adjacent RuvB subunits; this complex drives branch migration. In the full resolvosome a probable DNA-RuvA(4)-RuvB(12)-RuvC(2) complex forms which resolves the HJ.</text>
</comment>
<dbReference type="InterPro" id="IPR008823">
    <property type="entry name" value="RuvB_wg_C"/>
</dbReference>
<keyword evidence="2 9" id="KW-0547">Nucleotide-binding</keyword>
<dbReference type="InterPro" id="IPR004605">
    <property type="entry name" value="DNA_helicase_Holl-junc_RuvB"/>
</dbReference>
<dbReference type="EMBL" id="AP011750">
    <property type="protein sequence ID" value="BAL56544.1"/>
    <property type="molecule type" value="Genomic_DNA"/>
</dbReference>
<evidence type="ECO:0000259" key="10">
    <source>
        <dbReference type="SMART" id="SM00382"/>
    </source>
</evidence>
<dbReference type="InterPro" id="IPR036390">
    <property type="entry name" value="WH_DNA-bd_sf"/>
</dbReference>
<gene>
    <name evidence="9" type="primary">ruvB</name>
    <name evidence="11" type="ORF">HGMM_F40B03C32</name>
</gene>
<keyword evidence="11" id="KW-0347">Helicase</keyword>
<feature type="binding site" evidence="9">
    <location>
        <position position="15"/>
    </location>
    <ligand>
        <name>ATP</name>
        <dbReference type="ChEBI" id="CHEBI:30616"/>
    </ligand>
</feature>
<dbReference type="GO" id="GO:0000400">
    <property type="term" value="F:four-way junction DNA binding"/>
    <property type="evidence" value="ECO:0007669"/>
    <property type="project" value="UniProtKB-UniRule"/>
</dbReference>
<reference evidence="11" key="1">
    <citation type="journal article" date="2005" name="Environ. Microbiol.">
        <title>Genetic and functional properties of uncultivated thermophilic crenarchaeotes from a subsurface gold mine as revealed by analysis of genome fragments.</title>
        <authorList>
            <person name="Nunoura T."/>
            <person name="Hirayama H."/>
            <person name="Takami H."/>
            <person name="Oida H."/>
            <person name="Nishi S."/>
            <person name="Shimamura S."/>
            <person name="Suzuki Y."/>
            <person name="Inagaki F."/>
            <person name="Takai K."/>
            <person name="Nealson K.H."/>
            <person name="Horikoshi K."/>
        </authorList>
    </citation>
    <scope>NUCLEOTIDE SEQUENCE</scope>
</reference>
<feature type="binding site" evidence="9">
    <location>
        <position position="310"/>
    </location>
    <ligand>
        <name>DNA</name>
        <dbReference type="ChEBI" id="CHEBI:16991"/>
    </ligand>
</feature>
<keyword evidence="3 9" id="KW-0227">DNA damage</keyword>
<feature type="binding site" evidence="9">
    <location>
        <begin position="123"/>
        <end position="125"/>
    </location>
    <ligand>
        <name>ATP</name>
        <dbReference type="ChEBI" id="CHEBI:30616"/>
    </ligand>
</feature>
<dbReference type="InterPro" id="IPR003593">
    <property type="entry name" value="AAA+_ATPase"/>
</dbReference>
<dbReference type="Gene3D" id="1.10.8.60">
    <property type="match status" value="1"/>
</dbReference>
<dbReference type="InterPro" id="IPR027417">
    <property type="entry name" value="P-loop_NTPase"/>
</dbReference>
<dbReference type="GO" id="GO:0016887">
    <property type="term" value="F:ATP hydrolysis activity"/>
    <property type="evidence" value="ECO:0007669"/>
    <property type="project" value="RHEA"/>
</dbReference>
<dbReference type="GO" id="GO:0005737">
    <property type="term" value="C:cytoplasm"/>
    <property type="evidence" value="ECO:0007669"/>
    <property type="project" value="UniProtKB-SubCell"/>
</dbReference>
<evidence type="ECO:0000256" key="3">
    <source>
        <dbReference type="ARBA" id="ARBA00022763"/>
    </source>
</evidence>
<dbReference type="InterPro" id="IPR041445">
    <property type="entry name" value="AAA_lid_4"/>
</dbReference>
<evidence type="ECO:0000256" key="7">
    <source>
        <dbReference type="ARBA" id="ARBA00023172"/>
    </source>
</evidence>
<dbReference type="InterPro" id="IPR008824">
    <property type="entry name" value="RuvB-like_N"/>
</dbReference>
<feature type="binding site" evidence="9">
    <location>
        <position position="305"/>
    </location>
    <ligand>
        <name>DNA</name>
        <dbReference type="ChEBI" id="CHEBI:16991"/>
    </ligand>
</feature>
<name>H5SK58_9BACT</name>
<evidence type="ECO:0000256" key="8">
    <source>
        <dbReference type="ARBA" id="ARBA00023204"/>
    </source>
</evidence>
<feature type="binding site" evidence="9">
    <location>
        <position position="61"/>
    </location>
    <ligand>
        <name>ATP</name>
        <dbReference type="ChEBI" id="CHEBI:30616"/>
    </ligand>
</feature>